<dbReference type="EMBL" id="BAUT01000077">
    <property type="protein sequence ID" value="GAE28028.1"/>
    <property type="molecule type" value="Genomic_DNA"/>
</dbReference>
<organism evidence="2 3">
    <name type="scientific">Halalkalibacter wakoensis JCM 9140</name>
    <dbReference type="NCBI Taxonomy" id="1236970"/>
    <lineage>
        <taxon>Bacteria</taxon>
        <taxon>Bacillati</taxon>
        <taxon>Bacillota</taxon>
        <taxon>Bacilli</taxon>
        <taxon>Bacillales</taxon>
        <taxon>Bacillaceae</taxon>
        <taxon>Halalkalibacter</taxon>
    </lineage>
</organism>
<comment type="caution">
    <text evidence="2">The sequence shown here is derived from an EMBL/GenBank/DDBJ whole genome shotgun (WGS) entry which is preliminary data.</text>
</comment>
<dbReference type="RefSeq" id="WP_052002380.1">
    <property type="nucleotide sequence ID" value="NZ_BAUT01000077.1"/>
</dbReference>
<dbReference type="Gene3D" id="1.20.120.570">
    <property type="entry name" value="YkyA-like"/>
    <property type="match status" value="1"/>
</dbReference>
<dbReference type="AlphaFoldDB" id="W4Q8M7"/>
<dbReference type="STRING" id="1236970.JCM9140_4214"/>
<protein>
    <submittedName>
        <fullName evidence="2">Lipoprotein</fullName>
    </submittedName>
</protein>
<dbReference type="SUPFAM" id="SSF140423">
    <property type="entry name" value="MW0975(SA0943)-like"/>
    <property type="match status" value="1"/>
</dbReference>
<dbReference type="Pfam" id="PF10368">
    <property type="entry name" value="YkyA"/>
    <property type="match status" value="1"/>
</dbReference>
<dbReference type="InterPro" id="IPR019454">
    <property type="entry name" value="Lipoprot_YkyA-like"/>
</dbReference>
<evidence type="ECO:0000313" key="3">
    <source>
        <dbReference type="Proteomes" id="UP000018890"/>
    </source>
</evidence>
<evidence type="ECO:0000256" key="1">
    <source>
        <dbReference type="SAM" id="Coils"/>
    </source>
</evidence>
<keyword evidence="2" id="KW-0449">Lipoprotein</keyword>
<name>W4Q8M7_9BACI</name>
<feature type="coiled-coil region" evidence="1">
    <location>
        <begin position="68"/>
        <end position="102"/>
    </location>
</feature>
<evidence type="ECO:0000313" key="2">
    <source>
        <dbReference type="EMBL" id="GAE28028.1"/>
    </source>
</evidence>
<sequence length="113" mass="13019">MIRFKWGLILFLVSILLSGCGENPAESVYHQLEAAVELEIPFEQQQAPLQKAELRENELFEQIIGLGMDEYEEIETLANEALESAQAREAMLQLEKESIEESFEQFQKVKKED</sequence>
<keyword evidence="3" id="KW-1185">Reference proteome</keyword>
<accession>W4Q8M7</accession>
<dbReference type="InterPro" id="IPR036785">
    <property type="entry name" value="YkyA-like_sf"/>
</dbReference>
<reference evidence="2" key="1">
    <citation type="journal article" date="2014" name="Genome Announc.">
        <title>Draft Genome Sequences of Three Alkaliphilic Bacillus Strains, Bacillus wakoensis JCM 9140T, Bacillus akibai JCM 9157T, and Bacillus hemicellulosilyticus JCM 9152T.</title>
        <authorList>
            <person name="Yuki M."/>
            <person name="Oshima K."/>
            <person name="Suda W."/>
            <person name="Oshida Y."/>
            <person name="Kitamura K."/>
            <person name="Iida T."/>
            <person name="Hattori M."/>
            <person name="Ohkuma M."/>
        </authorList>
    </citation>
    <scope>NUCLEOTIDE SEQUENCE [LARGE SCALE GENOMIC DNA]</scope>
    <source>
        <strain evidence="2">JCM 9140</strain>
    </source>
</reference>
<dbReference type="Proteomes" id="UP000018890">
    <property type="component" value="Unassembled WGS sequence"/>
</dbReference>
<dbReference type="PROSITE" id="PS51257">
    <property type="entry name" value="PROKAR_LIPOPROTEIN"/>
    <property type="match status" value="1"/>
</dbReference>
<keyword evidence="1" id="KW-0175">Coiled coil</keyword>
<gene>
    <name evidence="2" type="ORF">JCM9140_4214</name>
</gene>
<proteinExistence type="predicted"/>